<reference evidence="5 6" key="1">
    <citation type="journal article" date="2019" name="Genome Biol. Evol.">
        <title>Insights into the evolution of the New World diploid cottons (Gossypium, subgenus Houzingenia) based on genome sequencing.</title>
        <authorList>
            <person name="Grover C.E."/>
            <person name="Arick M.A. 2nd"/>
            <person name="Thrash A."/>
            <person name="Conover J.L."/>
            <person name="Sanders W.S."/>
            <person name="Peterson D.G."/>
            <person name="Frelichowski J.E."/>
            <person name="Scheffler J.A."/>
            <person name="Scheffler B.E."/>
            <person name="Wendel J.F."/>
        </authorList>
    </citation>
    <scope>NUCLEOTIDE SEQUENCE [LARGE SCALE GENOMIC DNA]</scope>
    <source>
        <strain evidence="5">8</strain>
        <tissue evidence="5">Leaf</tissue>
    </source>
</reference>
<dbReference type="PANTHER" id="PTHR11097:SF26">
    <property type="entry name" value="EXOSOME COMPLEX COMPONENT RRP45A-LIKE"/>
    <property type="match status" value="1"/>
</dbReference>
<dbReference type="GO" id="GO:0000467">
    <property type="term" value="P:exonucleolytic trimming to generate mature 3'-end of 5.8S rRNA from tricistronic rRNA transcript (SSU-rRNA, 5.8S rRNA, LSU-rRNA)"/>
    <property type="evidence" value="ECO:0007669"/>
    <property type="project" value="TreeGrafter"/>
</dbReference>
<dbReference type="GO" id="GO:0034476">
    <property type="term" value="P:U5 snRNA 3'-end processing"/>
    <property type="evidence" value="ECO:0007669"/>
    <property type="project" value="TreeGrafter"/>
</dbReference>
<dbReference type="Proteomes" id="UP000593578">
    <property type="component" value="Unassembled WGS sequence"/>
</dbReference>
<dbReference type="GO" id="GO:0000176">
    <property type="term" value="C:nuclear exosome (RNase complex)"/>
    <property type="evidence" value="ECO:0007669"/>
    <property type="project" value="TreeGrafter"/>
</dbReference>
<protein>
    <recommendedName>
        <fullName evidence="4">Exoribonuclease phosphorolytic domain-containing protein</fullName>
    </recommendedName>
</protein>
<name>A0A7J8NYI1_GOSRA</name>
<keyword evidence="2" id="KW-0963">Cytoplasm</keyword>
<dbReference type="InterPro" id="IPR027408">
    <property type="entry name" value="PNPase/RNase_PH_dom_sf"/>
</dbReference>
<dbReference type="InterPro" id="IPR036345">
    <property type="entry name" value="ExoRNase_PH_dom2_sf"/>
</dbReference>
<dbReference type="GO" id="GO:0000177">
    <property type="term" value="C:cytoplasmic exosome (RNase complex)"/>
    <property type="evidence" value="ECO:0007669"/>
    <property type="project" value="TreeGrafter"/>
</dbReference>
<dbReference type="GO" id="GO:0071038">
    <property type="term" value="P:TRAMP-dependent tRNA surveillance pathway"/>
    <property type="evidence" value="ECO:0007669"/>
    <property type="project" value="TreeGrafter"/>
</dbReference>
<organism evidence="5 6">
    <name type="scientific">Gossypium raimondii</name>
    <name type="common">Peruvian cotton</name>
    <name type="synonym">Gossypium klotzschianum subsp. raimondii</name>
    <dbReference type="NCBI Taxonomy" id="29730"/>
    <lineage>
        <taxon>Eukaryota</taxon>
        <taxon>Viridiplantae</taxon>
        <taxon>Streptophyta</taxon>
        <taxon>Embryophyta</taxon>
        <taxon>Tracheophyta</taxon>
        <taxon>Spermatophyta</taxon>
        <taxon>Magnoliopsida</taxon>
        <taxon>eudicotyledons</taxon>
        <taxon>Gunneridae</taxon>
        <taxon>Pentapetalae</taxon>
        <taxon>rosids</taxon>
        <taxon>malvids</taxon>
        <taxon>Malvales</taxon>
        <taxon>Malvaceae</taxon>
        <taxon>Malvoideae</taxon>
        <taxon>Gossypium</taxon>
    </lineage>
</organism>
<dbReference type="GO" id="GO:0034475">
    <property type="term" value="P:U4 snRNA 3'-end processing"/>
    <property type="evidence" value="ECO:0007669"/>
    <property type="project" value="TreeGrafter"/>
</dbReference>
<dbReference type="PANTHER" id="PTHR11097">
    <property type="entry name" value="EXOSOME COMPLEX EXONUCLEASE RIBOSOMAL RNA PROCESSING PROTEIN"/>
    <property type="match status" value="1"/>
</dbReference>
<evidence type="ECO:0000256" key="2">
    <source>
        <dbReference type="ARBA" id="ARBA00022490"/>
    </source>
</evidence>
<feature type="compositionally biased region" description="Basic residues" evidence="3">
    <location>
        <begin position="252"/>
        <end position="264"/>
    </location>
</feature>
<dbReference type="AlphaFoldDB" id="A0A7J8NYI1"/>
<dbReference type="GO" id="GO:0035925">
    <property type="term" value="F:mRNA 3'-UTR AU-rich region binding"/>
    <property type="evidence" value="ECO:0007669"/>
    <property type="project" value="TreeGrafter"/>
</dbReference>
<dbReference type="EMBL" id="JABEZZ010000003">
    <property type="protein sequence ID" value="MBA0581993.1"/>
    <property type="molecule type" value="Genomic_DNA"/>
</dbReference>
<gene>
    <name evidence="5" type="ORF">Gorai_024147</name>
</gene>
<dbReference type="GO" id="GO:0071028">
    <property type="term" value="P:nuclear mRNA surveillance"/>
    <property type="evidence" value="ECO:0007669"/>
    <property type="project" value="TreeGrafter"/>
</dbReference>
<feature type="domain" description="Exoribonuclease phosphorolytic" evidence="4">
    <location>
        <begin position="11"/>
        <end position="76"/>
    </location>
</feature>
<comment type="caution">
    <text evidence="5">The sequence shown here is derived from an EMBL/GenBank/DDBJ whole genome shotgun (WGS) entry which is preliminary data.</text>
</comment>
<dbReference type="InterPro" id="IPR015847">
    <property type="entry name" value="ExoRNase_PH_dom2"/>
</dbReference>
<dbReference type="GO" id="GO:0016075">
    <property type="term" value="P:rRNA catabolic process"/>
    <property type="evidence" value="ECO:0007669"/>
    <property type="project" value="TreeGrafter"/>
</dbReference>
<sequence>MRDPLPLIVHHLPIAITFGFFIDENVVVIDPILNEEAVMAGRMIATVNANGDICAIQKAGEGVSQRVIIQCLQLAITKAADITKQIKAAVEAYNSERALQKIKRETTCVGNNVKGDQNQTLDNKGISELVGKYMERLKLISVESYASQNINAEETKSLRRGTDSNCIKFNSTPLSWDPYSKCVDLEFLKASVASQGLSTASEEKEATGKEKGSEAESAGPYEDVNSKWSAVDASTTEMHVIGPKTLKDAVKPKNKRKKKASSMI</sequence>
<dbReference type="InterPro" id="IPR050590">
    <property type="entry name" value="Exosome_comp_Rrp42_subfam"/>
</dbReference>
<proteinExistence type="inferred from homology"/>
<feature type="region of interest" description="Disordered" evidence="3">
    <location>
        <begin position="243"/>
        <end position="264"/>
    </location>
</feature>
<evidence type="ECO:0000256" key="3">
    <source>
        <dbReference type="SAM" id="MobiDB-lite"/>
    </source>
</evidence>
<dbReference type="Pfam" id="PF03725">
    <property type="entry name" value="RNase_PH_C"/>
    <property type="match status" value="1"/>
</dbReference>
<feature type="region of interest" description="Disordered" evidence="3">
    <location>
        <begin position="198"/>
        <end position="225"/>
    </location>
</feature>
<evidence type="ECO:0000256" key="1">
    <source>
        <dbReference type="ARBA" id="ARBA00006678"/>
    </source>
</evidence>
<evidence type="ECO:0000313" key="5">
    <source>
        <dbReference type="EMBL" id="MBA0581993.1"/>
    </source>
</evidence>
<dbReference type="GO" id="GO:0034473">
    <property type="term" value="P:U1 snRNA 3'-end processing"/>
    <property type="evidence" value="ECO:0007669"/>
    <property type="project" value="TreeGrafter"/>
</dbReference>
<feature type="compositionally biased region" description="Basic and acidic residues" evidence="3">
    <location>
        <begin position="201"/>
        <end position="214"/>
    </location>
</feature>
<dbReference type="GO" id="GO:0071035">
    <property type="term" value="P:nuclear polyadenylation-dependent rRNA catabolic process"/>
    <property type="evidence" value="ECO:0007669"/>
    <property type="project" value="TreeGrafter"/>
</dbReference>
<accession>A0A7J8NYI1</accession>
<dbReference type="SUPFAM" id="SSF55666">
    <property type="entry name" value="Ribonuclease PH domain 2-like"/>
    <property type="match status" value="1"/>
</dbReference>
<evidence type="ECO:0000259" key="4">
    <source>
        <dbReference type="Pfam" id="PF03725"/>
    </source>
</evidence>
<evidence type="ECO:0000313" key="6">
    <source>
        <dbReference type="Proteomes" id="UP000593578"/>
    </source>
</evidence>
<comment type="similarity">
    <text evidence="1">Belongs to the RNase PH family.</text>
</comment>
<dbReference type="Gene3D" id="3.30.230.70">
    <property type="entry name" value="GHMP Kinase, N-terminal domain"/>
    <property type="match status" value="1"/>
</dbReference>